<dbReference type="SUPFAM" id="SSF55031">
    <property type="entry name" value="Bacterial exopeptidase dimerisation domain"/>
    <property type="match status" value="1"/>
</dbReference>
<dbReference type="SUPFAM" id="SSF53187">
    <property type="entry name" value="Zn-dependent exopeptidases"/>
    <property type="match status" value="1"/>
</dbReference>
<comment type="caution">
    <text evidence="3">The sequence shown here is derived from an EMBL/GenBank/DDBJ whole genome shotgun (WGS) entry which is preliminary data.</text>
</comment>
<sequence length="396" mass="42552">MKEKMFALIDALKPELSAMSDDIYDHPEVGLTEVRASALLTEWLEKRGFAVERGVGGLPTAFRAVYRRGEGGPRIGLLCEYDALPALGHACGHQMQGPCILAAAAALKDSGLPGPFSVVVYGTPAEETEGGKILMIKNGDCFHDIDVALMMHGSGETTTDVKSMALTNFFVAYHGTAAHAAIRPELGRSSLDAMSLAFHGVECLREHVKEDTRIHYNITDGGGTGANTVPAFTKAQFYVRSYNRAYLESVIARFLKVLRGAAMMTETEVEIERRKDVDNKIPALKLNDVIMENARLVNAPAIRPPRQKTGSTDLGNVMQLMPGSCIRVAFVPEGSPSHSQAYLDAGKTEAAHSAIVTGAKVLAGAAADLISVPGLLDEIKKEFATRKAQLEAESRA</sequence>
<evidence type="ECO:0000256" key="1">
    <source>
        <dbReference type="PIRNR" id="PIRNR037226"/>
    </source>
</evidence>
<dbReference type="Gene3D" id="3.30.70.360">
    <property type="match status" value="1"/>
</dbReference>
<dbReference type="Proteomes" id="UP000473699">
    <property type="component" value="Unassembled WGS sequence"/>
</dbReference>
<dbReference type="GO" id="GO:0005737">
    <property type="term" value="C:cytoplasm"/>
    <property type="evidence" value="ECO:0007669"/>
    <property type="project" value="TreeGrafter"/>
</dbReference>
<dbReference type="Pfam" id="PF01546">
    <property type="entry name" value="Peptidase_M20"/>
    <property type="match status" value="1"/>
</dbReference>
<dbReference type="RefSeq" id="WP_154529540.1">
    <property type="nucleotide sequence ID" value="NZ_VUNH01000012.1"/>
</dbReference>
<dbReference type="NCBIfam" id="TIGR01891">
    <property type="entry name" value="amidohydrolases"/>
    <property type="match status" value="1"/>
</dbReference>
<dbReference type="PANTHER" id="PTHR30575:SF0">
    <property type="entry name" value="XAA-ARG DIPEPTIDASE"/>
    <property type="match status" value="1"/>
</dbReference>
<name>A0A6L5YFQ5_9BACT</name>
<dbReference type="GO" id="GO:0071713">
    <property type="term" value="F:para-aminobenzoyl-glutamate hydrolase activity"/>
    <property type="evidence" value="ECO:0007669"/>
    <property type="project" value="TreeGrafter"/>
</dbReference>
<dbReference type="InterPro" id="IPR017439">
    <property type="entry name" value="Amidohydrolase"/>
</dbReference>
<dbReference type="EMBL" id="VUNH01000012">
    <property type="protein sequence ID" value="MST56462.1"/>
    <property type="molecule type" value="Genomic_DNA"/>
</dbReference>
<dbReference type="PIRSF" id="PIRSF037226">
    <property type="entry name" value="Amidohydrolase_ACY1L2_prd"/>
    <property type="match status" value="1"/>
</dbReference>
<organism evidence="3 4">
    <name type="scientific">Pyramidobacter porci</name>
    <dbReference type="NCBI Taxonomy" id="2605789"/>
    <lineage>
        <taxon>Bacteria</taxon>
        <taxon>Thermotogati</taxon>
        <taxon>Synergistota</taxon>
        <taxon>Synergistia</taxon>
        <taxon>Synergistales</taxon>
        <taxon>Dethiosulfovibrionaceae</taxon>
        <taxon>Pyramidobacter</taxon>
    </lineage>
</organism>
<evidence type="ECO:0000313" key="3">
    <source>
        <dbReference type="EMBL" id="MST56462.1"/>
    </source>
</evidence>
<accession>A0A6L5YFQ5</accession>
<dbReference type="Pfam" id="PF07687">
    <property type="entry name" value="M20_dimer"/>
    <property type="match status" value="1"/>
</dbReference>
<dbReference type="InterPro" id="IPR017144">
    <property type="entry name" value="Xaa-Arg_dipeptidase"/>
</dbReference>
<protein>
    <recommendedName>
        <fullName evidence="1">Peptidase M20 domain-containing protein 2</fullName>
    </recommendedName>
</protein>
<dbReference type="InterPro" id="IPR036264">
    <property type="entry name" value="Bact_exopeptidase_dim_dom"/>
</dbReference>
<dbReference type="Gene3D" id="3.40.630.10">
    <property type="entry name" value="Zn peptidases"/>
    <property type="match status" value="1"/>
</dbReference>
<dbReference type="InterPro" id="IPR002933">
    <property type="entry name" value="Peptidase_M20"/>
</dbReference>
<dbReference type="CDD" id="cd03887">
    <property type="entry name" value="M20_Acy1L2"/>
    <property type="match status" value="1"/>
</dbReference>
<dbReference type="InterPro" id="IPR052030">
    <property type="entry name" value="Peptidase_M20/M20A_hydrolases"/>
</dbReference>
<dbReference type="AlphaFoldDB" id="A0A6L5YFQ5"/>
<dbReference type="GO" id="GO:0016805">
    <property type="term" value="F:dipeptidase activity"/>
    <property type="evidence" value="ECO:0007669"/>
    <property type="project" value="InterPro"/>
</dbReference>
<evidence type="ECO:0000259" key="2">
    <source>
        <dbReference type="Pfam" id="PF07687"/>
    </source>
</evidence>
<dbReference type="GO" id="GO:0046657">
    <property type="term" value="P:folic acid catabolic process"/>
    <property type="evidence" value="ECO:0007669"/>
    <property type="project" value="TreeGrafter"/>
</dbReference>
<comment type="similarity">
    <text evidence="1">Belongs to the peptidase M20A family.</text>
</comment>
<dbReference type="PANTHER" id="PTHR30575">
    <property type="entry name" value="PEPTIDASE M20"/>
    <property type="match status" value="1"/>
</dbReference>
<proteinExistence type="inferred from homology"/>
<dbReference type="InterPro" id="IPR011650">
    <property type="entry name" value="Peptidase_M20_dimer"/>
</dbReference>
<evidence type="ECO:0000313" key="4">
    <source>
        <dbReference type="Proteomes" id="UP000473699"/>
    </source>
</evidence>
<feature type="domain" description="Peptidase M20 dimerisation" evidence="2">
    <location>
        <begin position="172"/>
        <end position="259"/>
    </location>
</feature>
<reference evidence="3 4" key="1">
    <citation type="submission" date="2019-08" db="EMBL/GenBank/DDBJ databases">
        <title>In-depth cultivation of the pig gut microbiome towards novel bacterial diversity and tailored functional studies.</title>
        <authorList>
            <person name="Wylensek D."/>
            <person name="Hitch T.C.A."/>
            <person name="Clavel T."/>
        </authorList>
    </citation>
    <scope>NUCLEOTIDE SEQUENCE [LARGE SCALE GENOMIC DNA]</scope>
    <source>
        <strain evidence="3 4">SM-530-WT-4B</strain>
    </source>
</reference>
<keyword evidence="4" id="KW-1185">Reference proteome</keyword>
<gene>
    <name evidence="3" type="ORF">FYJ74_10535</name>
</gene>